<gene>
    <name evidence="2" type="ORF">C7378_3369</name>
</gene>
<feature type="region of interest" description="Disordered" evidence="1">
    <location>
        <begin position="152"/>
        <end position="180"/>
    </location>
</feature>
<evidence type="ECO:0000313" key="3">
    <source>
        <dbReference type="Proteomes" id="UP000295210"/>
    </source>
</evidence>
<sequence>MPTSRKKIVARMLNQEWLAGYLSSSLWADGDQLEVLSLDGKILPVFYAQLKWLCFVRDFNSGEIENPERLLRKSFAGRPRGRGLWLRLTLKDGDVVEGLAENDLTLVTPPGIFLTPPDLRSNTQRIWIPRSSITAFEVVALLGSSQRAGAGAAKMPPLLPSQEQLFPDEHSGLGKIQSSL</sequence>
<evidence type="ECO:0000256" key="1">
    <source>
        <dbReference type="SAM" id="MobiDB-lite"/>
    </source>
</evidence>
<dbReference type="InterPro" id="IPR054251">
    <property type="entry name" value="DUF6982"/>
</dbReference>
<accession>A0A4R1KXW7</accession>
<reference evidence="2 3" key="1">
    <citation type="submission" date="2019-03" db="EMBL/GenBank/DDBJ databases">
        <title>Genomic Encyclopedia of Type Strains, Phase IV (KMG-IV): sequencing the most valuable type-strain genomes for metagenomic binning, comparative biology and taxonomic classification.</title>
        <authorList>
            <person name="Goeker M."/>
        </authorList>
    </citation>
    <scope>NUCLEOTIDE SEQUENCE [LARGE SCALE GENOMIC DNA]</scope>
    <source>
        <strain evidence="2 3">DSM 103428</strain>
    </source>
</reference>
<dbReference type="Pfam" id="PF22478">
    <property type="entry name" value="DUF6982"/>
    <property type="match status" value="1"/>
</dbReference>
<organism evidence="2 3">
    <name type="scientific">Acidipila rosea</name>
    <dbReference type="NCBI Taxonomy" id="768535"/>
    <lineage>
        <taxon>Bacteria</taxon>
        <taxon>Pseudomonadati</taxon>
        <taxon>Acidobacteriota</taxon>
        <taxon>Terriglobia</taxon>
        <taxon>Terriglobales</taxon>
        <taxon>Acidobacteriaceae</taxon>
        <taxon>Acidipila</taxon>
    </lineage>
</organism>
<dbReference type="EMBL" id="SMGK01000007">
    <property type="protein sequence ID" value="TCK70214.1"/>
    <property type="molecule type" value="Genomic_DNA"/>
</dbReference>
<keyword evidence="3" id="KW-1185">Reference proteome</keyword>
<comment type="caution">
    <text evidence="2">The sequence shown here is derived from an EMBL/GenBank/DDBJ whole genome shotgun (WGS) entry which is preliminary data.</text>
</comment>
<dbReference type="Proteomes" id="UP000295210">
    <property type="component" value="Unassembled WGS sequence"/>
</dbReference>
<dbReference type="OrthoDB" id="118450at2"/>
<protein>
    <submittedName>
        <fullName evidence="2">Uncharacterized protein</fullName>
    </submittedName>
</protein>
<evidence type="ECO:0000313" key="2">
    <source>
        <dbReference type="EMBL" id="TCK70214.1"/>
    </source>
</evidence>
<dbReference type="RefSeq" id="WP_131999185.1">
    <property type="nucleotide sequence ID" value="NZ_SMGK01000007.1"/>
</dbReference>
<dbReference type="AlphaFoldDB" id="A0A4R1KXW7"/>
<name>A0A4R1KXW7_9BACT</name>
<proteinExistence type="predicted"/>